<feature type="compositionally biased region" description="Gly residues" evidence="1">
    <location>
        <begin position="209"/>
        <end position="222"/>
    </location>
</feature>
<dbReference type="AlphaFoldDB" id="A0A9P9AQZ6"/>
<evidence type="ECO:0000256" key="1">
    <source>
        <dbReference type="SAM" id="MobiDB-lite"/>
    </source>
</evidence>
<feature type="compositionally biased region" description="Low complexity" evidence="1">
    <location>
        <begin position="177"/>
        <end position="208"/>
    </location>
</feature>
<proteinExistence type="predicted"/>
<accession>A0A9P9AQZ6</accession>
<feature type="compositionally biased region" description="Polar residues" evidence="1">
    <location>
        <begin position="157"/>
        <end position="172"/>
    </location>
</feature>
<comment type="caution">
    <text evidence="2">The sequence shown here is derived from an EMBL/GenBank/DDBJ whole genome shotgun (WGS) entry which is preliminary data.</text>
</comment>
<dbReference type="Proteomes" id="UP000777438">
    <property type="component" value="Unassembled WGS sequence"/>
</dbReference>
<evidence type="ECO:0000313" key="3">
    <source>
        <dbReference type="Proteomes" id="UP000777438"/>
    </source>
</evidence>
<evidence type="ECO:0000313" key="2">
    <source>
        <dbReference type="EMBL" id="KAH6891237.1"/>
    </source>
</evidence>
<organism evidence="2 3">
    <name type="scientific">Thelonectria olida</name>
    <dbReference type="NCBI Taxonomy" id="1576542"/>
    <lineage>
        <taxon>Eukaryota</taxon>
        <taxon>Fungi</taxon>
        <taxon>Dikarya</taxon>
        <taxon>Ascomycota</taxon>
        <taxon>Pezizomycotina</taxon>
        <taxon>Sordariomycetes</taxon>
        <taxon>Hypocreomycetidae</taxon>
        <taxon>Hypocreales</taxon>
        <taxon>Nectriaceae</taxon>
        <taxon>Thelonectria</taxon>
    </lineage>
</organism>
<reference evidence="2 3" key="1">
    <citation type="journal article" date="2021" name="Nat. Commun.">
        <title>Genetic determinants of endophytism in the Arabidopsis root mycobiome.</title>
        <authorList>
            <person name="Mesny F."/>
            <person name="Miyauchi S."/>
            <person name="Thiergart T."/>
            <person name="Pickel B."/>
            <person name="Atanasova L."/>
            <person name="Karlsson M."/>
            <person name="Huettel B."/>
            <person name="Barry K.W."/>
            <person name="Haridas S."/>
            <person name="Chen C."/>
            <person name="Bauer D."/>
            <person name="Andreopoulos W."/>
            <person name="Pangilinan J."/>
            <person name="LaButti K."/>
            <person name="Riley R."/>
            <person name="Lipzen A."/>
            <person name="Clum A."/>
            <person name="Drula E."/>
            <person name="Henrissat B."/>
            <person name="Kohler A."/>
            <person name="Grigoriev I.V."/>
            <person name="Martin F.M."/>
            <person name="Hacquard S."/>
        </authorList>
    </citation>
    <scope>NUCLEOTIDE SEQUENCE [LARGE SCALE GENOMIC DNA]</scope>
    <source>
        <strain evidence="2 3">MPI-CAGE-CH-0241</strain>
    </source>
</reference>
<sequence length="273" mass="29234">MALPVMELGWLMNMVVYCHKRRAAFLHGEYIGPELYRGSGVVPLNSVRESSQLPGSSMQPSLMRQVHSQGRFQLGQEIVRILCSLWYLLLSLIYSKHHCLTNRSDLPTIPKPWGQTLASMYIPFFQKSVVLFQACIPTPTGSNRIQCTRNKTLRLQSNHAGSDETQQGSDGTLDTVGRSSASDARGLSSRGAGGHAARASRGAVTTAAGAGGSADGSEGDGGVARALGFQSVSKEEYMKERREVYLLPGVGMMGWPVAVLFEGGTTGVTAGGV</sequence>
<gene>
    <name evidence="2" type="ORF">B0T10DRAFT_306189</name>
</gene>
<name>A0A9P9AQZ6_9HYPO</name>
<feature type="region of interest" description="Disordered" evidence="1">
    <location>
        <begin position="157"/>
        <end position="223"/>
    </location>
</feature>
<dbReference type="EMBL" id="JAGPYM010000008">
    <property type="protein sequence ID" value="KAH6891237.1"/>
    <property type="molecule type" value="Genomic_DNA"/>
</dbReference>
<protein>
    <submittedName>
        <fullName evidence="2">Uncharacterized protein</fullName>
    </submittedName>
</protein>
<keyword evidence="3" id="KW-1185">Reference proteome</keyword>